<dbReference type="Proteomes" id="UP001179952">
    <property type="component" value="Unassembled WGS sequence"/>
</dbReference>
<accession>A0AAV9AHS8</accession>
<reference evidence="1" key="1">
    <citation type="journal article" date="2023" name="Nat. Commun.">
        <title>Diploid and tetraploid genomes of Acorus and the evolution of monocots.</title>
        <authorList>
            <person name="Ma L."/>
            <person name="Liu K.W."/>
            <person name="Li Z."/>
            <person name="Hsiao Y.Y."/>
            <person name="Qi Y."/>
            <person name="Fu T."/>
            <person name="Tang G.D."/>
            <person name="Zhang D."/>
            <person name="Sun W.H."/>
            <person name="Liu D.K."/>
            <person name="Li Y."/>
            <person name="Chen G.Z."/>
            <person name="Liu X.D."/>
            <person name="Liao X.Y."/>
            <person name="Jiang Y.T."/>
            <person name="Yu X."/>
            <person name="Hao Y."/>
            <person name="Huang J."/>
            <person name="Zhao X.W."/>
            <person name="Ke S."/>
            <person name="Chen Y.Y."/>
            <person name="Wu W.L."/>
            <person name="Hsu J.L."/>
            <person name="Lin Y.F."/>
            <person name="Huang M.D."/>
            <person name="Li C.Y."/>
            <person name="Huang L."/>
            <person name="Wang Z.W."/>
            <person name="Zhao X."/>
            <person name="Zhong W.Y."/>
            <person name="Peng D.H."/>
            <person name="Ahmad S."/>
            <person name="Lan S."/>
            <person name="Zhang J.S."/>
            <person name="Tsai W.C."/>
            <person name="Van de Peer Y."/>
            <person name="Liu Z.J."/>
        </authorList>
    </citation>
    <scope>NUCLEOTIDE SEQUENCE</scope>
    <source>
        <strain evidence="1">SCP</strain>
    </source>
</reference>
<evidence type="ECO:0000313" key="2">
    <source>
        <dbReference type="Proteomes" id="UP001179952"/>
    </source>
</evidence>
<dbReference type="AlphaFoldDB" id="A0AAV9AHS8"/>
<name>A0AAV9AHS8_ACOGR</name>
<organism evidence="1 2">
    <name type="scientific">Acorus gramineus</name>
    <name type="common">Dwarf sweet flag</name>
    <dbReference type="NCBI Taxonomy" id="55184"/>
    <lineage>
        <taxon>Eukaryota</taxon>
        <taxon>Viridiplantae</taxon>
        <taxon>Streptophyta</taxon>
        <taxon>Embryophyta</taxon>
        <taxon>Tracheophyta</taxon>
        <taxon>Spermatophyta</taxon>
        <taxon>Magnoliopsida</taxon>
        <taxon>Liliopsida</taxon>
        <taxon>Acoraceae</taxon>
        <taxon>Acorus</taxon>
    </lineage>
</organism>
<sequence length="54" mass="6238">MAHDFGKPCKRSLENNVHQLFMETLKTTKNYDEFFTVTAINASEVKSKSLCIDR</sequence>
<dbReference type="EMBL" id="JAUJYN010000009">
    <property type="protein sequence ID" value="KAK1263688.1"/>
    <property type="molecule type" value="Genomic_DNA"/>
</dbReference>
<protein>
    <submittedName>
        <fullName evidence="1">Uncharacterized protein</fullName>
    </submittedName>
</protein>
<comment type="caution">
    <text evidence="1">The sequence shown here is derived from an EMBL/GenBank/DDBJ whole genome shotgun (WGS) entry which is preliminary data.</text>
</comment>
<proteinExistence type="predicted"/>
<evidence type="ECO:0000313" key="1">
    <source>
        <dbReference type="EMBL" id="KAK1263688.1"/>
    </source>
</evidence>
<keyword evidence="2" id="KW-1185">Reference proteome</keyword>
<gene>
    <name evidence="1" type="ORF">QJS04_geneDACA008469</name>
</gene>
<reference evidence="1" key="2">
    <citation type="submission" date="2023-06" db="EMBL/GenBank/DDBJ databases">
        <authorList>
            <person name="Ma L."/>
            <person name="Liu K.-W."/>
            <person name="Li Z."/>
            <person name="Hsiao Y.-Y."/>
            <person name="Qi Y."/>
            <person name="Fu T."/>
            <person name="Tang G."/>
            <person name="Zhang D."/>
            <person name="Sun W.-H."/>
            <person name="Liu D.-K."/>
            <person name="Li Y."/>
            <person name="Chen G.-Z."/>
            <person name="Liu X.-D."/>
            <person name="Liao X.-Y."/>
            <person name="Jiang Y.-T."/>
            <person name="Yu X."/>
            <person name="Hao Y."/>
            <person name="Huang J."/>
            <person name="Zhao X.-W."/>
            <person name="Ke S."/>
            <person name="Chen Y.-Y."/>
            <person name="Wu W.-L."/>
            <person name="Hsu J.-L."/>
            <person name="Lin Y.-F."/>
            <person name="Huang M.-D."/>
            <person name="Li C.-Y."/>
            <person name="Huang L."/>
            <person name="Wang Z.-W."/>
            <person name="Zhao X."/>
            <person name="Zhong W.-Y."/>
            <person name="Peng D.-H."/>
            <person name="Ahmad S."/>
            <person name="Lan S."/>
            <person name="Zhang J.-S."/>
            <person name="Tsai W.-C."/>
            <person name="Van De Peer Y."/>
            <person name="Liu Z.-J."/>
        </authorList>
    </citation>
    <scope>NUCLEOTIDE SEQUENCE</scope>
    <source>
        <strain evidence="1">SCP</strain>
        <tissue evidence="1">Leaves</tissue>
    </source>
</reference>